<evidence type="ECO:0000313" key="1">
    <source>
        <dbReference type="EMBL" id="AOR76563.1"/>
    </source>
</evidence>
<dbReference type="KEGG" id="nre:BES08_07235"/>
<reference evidence="2" key="1">
    <citation type="journal article" date="2017" name="J. Biotechnol.">
        <title>Complete genome sequence of Novosphingobium resinovorum SA1, a versatile xenobiotic-degrading bacterium capable of utilizing sulfanilic acid.</title>
        <authorList>
            <person name="Hegedus B."/>
            <person name="Kos P.B."/>
            <person name="Balint B."/>
            <person name="Maroti G."/>
            <person name="Gan H.M."/>
            <person name="Perei K."/>
            <person name="Rakhely G."/>
        </authorList>
    </citation>
    <scope>NUCLEOTIDE SEQUENCE [LARGE SCALE GENOMIC DNA]</scope>
    <source>
        <strain evidence="2">SA1</strain>
    </source>
</reference>
<dbReference type="EMBL" id="CP017075">
    <property type="protein sequence ID" value="AOR76563.1"/>
    <property type="molecule type" value="Genomic_DNA"/>
</dbReference>
<sequence>MTRVVVSDLRTAGYCVDGAELWFKAHDLNFRDFIKHGLDVEVVRPIGDPFSQRVIAIAEEREG</sequence>
<gene>
    <name evidence="1" type="ORF">BES08_07235</name>
</gene>
<protein>
    <submittedName>
        <fullName evidence="1">Uncharacterized protein</fullName>
    </submittedName>
</protein>
<name>A0A1D8A337_9SPHN</name>
<keyword evidence="2" id="KW-1185">Reference proteome</keyword>
<dbReference type="OrthoDB" id="6936674at2"/>
<dbReference type="RefSeq" id="WP_069707974.1">
    <property type="nucleotide sequence ID" value="NZ_CP017075.1"/>
</dbReference>
<dbReference type="AlphaFoldDB" id="A0A1D8A337"/>
<proteinExistence type="predicted"/>
<dbReference type="Proteomes" id="UP000094626">
    <property type="component" value="Chromosome"/>
</dbReference>
<organism evidence="1 2">
    <name type="scientific">Novosphingobium resinovorum</name>
    <dbReference type="NCBI Taxonomy" id="158500"/>
    <lineage>
        <taxon>Bacteria</taxon>
        <taxon>Pseudomonadati</taxon>
        <taxon>Pseudomonadota</taxon>
        <taxon>Alphaproteobacteria</taxon>
        <taxon>Sphingomonadales</taxon>
        <taxon>Sphingomonadaceae</taxon>
        <taxon>Novosphingobium</taxon>
    </lineage>
</organism>
<accession>A0A1D8A337</accession>
<evidence type="ECO:0000313" key="2">
    <source>
        <dbReference type="Proteomes" id="UP000094626"/>
    </source>
</evidence>